<dbReference type="SUPFAM" id="SSF51197">
    <property type="entry name" value="Clavaminate synthase-like"/>
    <property type="match status" value="1"/>
</dbReference>
<comment type="similarity">
    <text evidence="1">Belongs to the PhyH family.</text>
</comment>
<dbReference type="InterPro" id="IPR008775">
    <property type="entry name" value="Phytyl_CoA_dOase-like"/>
</dbReference>
<dbReference type="Pfam" id="PF05721">
    <property type="entry name" value="PhyH"/>
    <property type="match status" value="1"/>
</dbReference>
<dbReference type="Proteomes" id="UP001233999">
    <property type="component" value="Unassembled WGS sequence"/>
</dbReference>
<dbReference type="PANTHER" id="PTHR21308:SF1">
    <property type="entry name" value="PHYTANOYL-COA DIOXYGENASE, PEROXISOMAL"/>
    <property type="match status" value="1"/>
</dbReference>
<evidence type="ECO:0000313" key="6">
    <source>
        <dbReference type="Proteomes" id="UP001233999"/>
    </source>
</evidence>
<reference evidence="5" key="1">
    <citation type="journal article" date="2023" name="IScience">
        <title>Live-bearing cockroach genome reveals convergent evolutionary mechanisms linked to viviparity in insects and beyond.</title>
        <authorList>
            <person name="Fouks B."/>
            <person name="Harrison M.C."/>
            <person name="Mikhailova A.A."/>
            <person name="Marchal E."/>
            <person name="English S."/>
            <person name="Carruthers M."/>
            <person name="Jennings E.C."/>
            <person name="Chiamaka E.L."/>
            <person name="Frigard R.A."/>
            <person name="Pippel M."/>
            <person name="Attardo G.M."/>
            <person name="Benoit J.B."/>
            <person name="Bornberg-Bauer E."/>
            <person name="Tobe S.S."/>
        </authorList>
    </citation>
    <scope>NUCLEOTIDE SEQUENCE</scope>
    <source>
        <strain evidence="5">Stay&amp;Tobe</strain>
    </source>
</reference>
<evidence type="ECO:0000313" key="5">
    <source>
        <dbReference type="EMBL" id="KAJ9589693.1"/>
    </source>
</evidence>
<reference evidence="5" key="2">
    <citation type="submission" date="2023-05" db="EMBL/GenBank/DDBJ databases">
        <authorList>
            <person name="Fouks B."/>
        </authorList>
    </citation>
    <scope>NUCLEOTIDE SEQUENCE</scope>
    <source>
        <strain evidence="5">Stay&amp;Tobe</strain>
        <tissue evidence="5">Testes</tissue>
    </source>
</reference>
<keyword evidence="6" id="KW-1185">Reference proteome</keyword>
<organism evidence="5 6">
    <name type="scientific">Diploptera punctata</name>
    <name type="common">Pacific beetle cockroach</name>
    <dbReference type="NCBI Taxonomy" id="6984"/>
    <lineage>
        <taxon>Eukaryota</taxon>
        <taxon>Metazoa</taxon>
        <taxon>Ecdysozoa</taxon>
        <taxon>Arthropoda</taxon>
        <taxon>Hexapoda</taxon>
        <taxon>Insecta</taxon>
        <taxon>Pterygota</taxon>
        <taxon>Neoptera</taxon>
        <taxon>Polyneoptera</taxon>
        <taxon>Dictyoptera</taxon>
        <taxon>Blattodea</taxon>
        <taxon>Blaberoidea</taxon>
        <taxon>Blaberidae</taxon>
        <taxon>Diplopterinae</taxon>
        <taxon>Diploptera</taxon>
    </lineage>
</organism>
<evidence type="ECO:0000256" key="1">
    <source>
        <dbReference type="ARBA" id="ARBA00005830"/>
    </source>
</evidence>
<name>A0AAD8EGP5_DIPPU</name>
<feature type="non-terminal residue" evidence="5">
    <location>
        <position position="265"/>
    </location>
</feature>
<comment type="caution">
    <text evidence="5">The sequence shown here is derived from an EMBL/GenBank/DDBJ whole genome shotgun (WGS) entry which is preliminary data.</text>
</comment>
<dbReference type="InterPro" id="IPR047128">
    <property type="entry name" value="PhyH"/>
</dbReference>
<sequence>LLTEDQLEFYKENGFIQLSNIFTSDEIDEISEEYRTLFKMKSDADLDTTWGGEDMHKLANQKKVTVSAIHNLQYHSAVFSRLMMNNNLLDALEDVMDTPDILLHHTKAHLKPPQKGAPYLMHQDYHYFPYKKHSMVAAFVHMEDTTPENGGLAVYPGSHKLGPLKDFGAADSRGDPVHYADPNKYPLSGAKPVYAKKGDVVIFSYLLLHGSYNNESDRTRGMFLMQVRAADDEPTKEVHQSVGRGFVLRGRNRKKDASMNSRFEH</sequence>
<dbReference type="PANTHER" id="PTHR21308">
    <property type="entry name" value="PHYTANOYL-COA ALPHA-HYDROXYLASE"/>
    <property type="match status" value="1"/>
</dbReference>
<evidence type="ECO:0000256" key="4">
    <source>
        <dbReference type="ARBA" id="ARBA00034924"/>
    </source>
</evidence>
<evidence type="ECO:0000256" key="2">
    <source>
        <dbReference type="ARBA" id="ARBA00034809"/>
    </source>
</evidence>
<dbReference type="GO" id="GO:0001561">
    <property type="term" value="P:fatty acid alpha-oxidation"/>
    <property type="evidence" value="ECO:0007669"/>
    <property type="project" value="InterPro"/>
</dbReference>
<proteinExistence type="inferred from homology"/>
<evidence type="ECO:0000256" key="3">
    <source>
        <dbReference type="ARBA" id="ARBA00034921"/>
    </source>
</evidence>
<accession>A0AAD8EGP5</accession>
<dbReference type="GO" id="GO:0048244">
    <property type="term" value="F:phytanoyl-CoA dioxygenase activity"/>
    <property type="evidence" value="ECO:0007669"/>
    <property type="project" value="UniProtKB-EC"/>
</dbReference>
<dbReference type="Gene3D" id="2.60.120.620">
    <property type="entry name" value="q2cbj1_9rhob like domain"/>
    <property type="match status" value="1"/>
</dbReference>
<dbReference type="EMBL" id="JASPKZ010004918">
    <property type="protein sequence ID" value="KAJ9589693.1"/>
    <property type="molecule type" value="Genomic_DNA"/>
</dbReference>
<dbReference type="EC" id="1.14.11.18" evidence="2"/>
<protein>
    <recommendedName>
        <fullName evidence="2">phytanoyl-CoA dioxygenase</fullName>
        <ecNumber evidence="2">1.14.11.18</ecNumber>
    </recommendedName>
    <alternativeName>
        <fullName evidence="3">Phytanic acid oxidase</fullName>
    </alternativeName>
    <alternativeName>
        <fullName evidence="4">Phytanoyl-CoA alpha-hydroxylase</fullName>
    </alternativeName>
</protein>
<dbReference type="AlphaFoldDB" id="A0AAD8EGP5"/>
<gene>
    <name evidence="5" type="ORF">L9F63_017099</name>
</gene>